<dbReference type="PANTHER" id="PTHR40074">
    <property type="entry name" value="O-ACETYLTRANSFERASE WECH"/>
    <property type="match status" value="1"/>
</dbReference>
<evidence type="ECO:0000256" key="4">
    <source>
        <dbReference type="ARBA" id="ARBA00022692"/>
    </source>
</evidence>
<dbReference type="PANTHER" id="PTHR40074:SF2">
    <property type="entry name" value="O-ACETYLTRANSFERASE WECH"/>
    <property type="match status" value="1"/>
</dbReference>
<sequence length="347" mass="39731">MPTSNQASRNTALDTLRTLSILFVIAIHTAGRFLMPYAGYTKSVFLQGAVIESLVQWGVPLFVMLSGAFVLGGNDSVQKIYGKRLPKLFWPLLLWLPVNWLWVLLTGASAKLIQLFLHGQPFMHLWFMVMLIGLYLIIPLLNRLIKKAGHHPNVLYIFVLFFMFIAVIWRLYIYRTAPTDFNLYMHPLLFLQYTGYFLTGYVLRNYPLSAGRSSAGLYVLLMFAAWCFTFLMLLKQRGMTGNTPLYLLDNFSPGSVLGSISLFSLMCHPRMRKMKKNILSGIHAEVMGIYLMHLMAINLLERPLLEIFPQLMNHPVVFTLVIVLGVTVLCFAGTRILRSMVFFRRFV</sequence>
<comment type="subcellular location">
    <subcellularLocation>
        <location evidence="1">Cell membrane</location>
        <topology evidence="1">Multi-pass membrane protein</topology>
    </subcellularLocation>
</comment>
<dbReference type="Pfam" id="PF01757">
    <property type="entry name" value="Acyl_transf_3"/>
    <property type="match status" value="1"/>
</dbReference>
<evidence type="ECO:0000313" key="9">
    <source>
        <dbReference type="EMBL" id="SUB77371.1"/>
    </source>
</evidence>
<feature type="transmembrane region" description="Helical" evidence="7">
    <location>
        <begin position="12"/>
        <end position="34"/>
    </location>
</feature>
<comment type="similarity">
    <text evidence="2">Belongs to the acyltransferase 3 family.</text>
</comment>
<dbReference type="EMBL" id="UGTI01000001">
    <property type="protein sequence ID" value="SUB77371.1"/>
    <property type="molecule type" value="Genomic_DNA"/>
</dbReference>
<protein>
    <submittedName>
        <fullName evidence="9">Uncharacterized protein conserved in bacteria</fullName>
    </submittedName>
</protein>
<dbReference type="GO" id="GO:0005886">
    <property type="term" value="C:plasma membrane"/>
    <property type="evidence" value="ECO:0007669"/>
    <property type="project" value="UniProtKB-SubCell"/>
</dbReference>
<feature type="transmembrane region" description="Helical" evidence="7">
    <location>
        <begin position="316"/>
        <end position="337"/>
    </location>
</feature>
<dbReference type="InterPro" id="IPR002656">
    <property type="entry name" value="Acyl_transf_3_dom"/>
</dbReference>
<feature type="transmembrane region" description="Helical" evidence="7">
    <location>
        <begin position="123"/>
        <end position="142"/>
    </location>
</feature>
<reference evidence="9 10" key="1">
    <citation type="submission" date="2018-06" db="EMBL/GenBank/DDBJ databases">
        <authorList>
            <consortium name="Pathogen Informatics"/>
            <person name="Doyle S."/>
        </authorList>
    </citation>
    <scope>NUCLEOTIDE SEQUENCE [LARGE SCALE GENOMIC DNA]</scope>
    <source>
        <strain evidence="9 10">NCTC13100</strain>
    </source>
</reference>
<accession>A0A379DGA9</accession>
<name>A0A379DGA9_9PORP</name>
<keyword evidence="4 7" id="KW-0812">Transmembrane</keyword>
<feature type="transmembrane region" description="Helical" evidence="7">
    <location>
        <begin position="184"/>
        <end position="203"/>
    </location>
</feature>
<evidence type="ECO:0000256" key="3">
    <source>
        <dbReference type="ARBA" id="ARBA00022475"/>
    </source>
</evidence>
<organism evidence="9 10">
    <name type="scientific">Porphyromonas macacae</name>
    <dbReference type="NCBI Taxonomy" id="28115"/>
    <lineage>
        <taxon>Bacteria</taxon>
        <taxon>Pseudomonadati</taxon>
        <taxon>Bacteroidota</taxon>
        <taxon>Bacteroidia</taxon>
        <taxon>Bacteroidales</taxon>
        <taxon>Porphyromonadaceae</taxon>
        <taxon>Porphyromonas</taxon>
    </lineage>
</organism>
<feature type="transmembrane region" description="Helical" evidence="7">
    <location>
        <begin position="92"/>
        <end position="117"/>
    </location>
</feature>
<dbReference type="AlphaFoldDB" id="A0A379DGA9"/>
<feature type="transmembrane region" description="Helical" evidence="7">
    <location>
        <begin position="278"/>
        <end position="296"/>
    </location>
</feature>
<evidence type="ECO:0000256" key="6">
    <source>
        <dbReference type="ARBA" id="ARBA00023136"/>
    </source>
</evidence>
<feature type="transmembrane region" description="Helical" evidence="7">
    <location>
        <begin position="154"/>
        <end position="172"/>
    </location>
</feature>
<dbReference type="GO" id="GO:0009246">
    <property type="term" value="P:enterobacterial common antigen biosynthetic process"/>
    <property type="evidence" value="ECO:0007669"/>
    <property type="project" value="TreeGrafter"/>
</dbReference>
<proteinExistence type="inferred from homology"/>
<evidence type="ECO:0000256" key="2">
    <source>
        <dbReference type="ARBA" id="ARBA00007400"/>
    </source>
</evidence>
<dbReference type="GO" id="GO:0016413">
    <property type="term" value="F:O-acetyltransferase activity"/>
    <property type="evidence" value="ECO:0007669"/>
    <property type="project" value="TreeGrafter"/>
</dbReference>
<keyword evidence="5 7" id="KW-1133">Transmembrane helix</keyword>
<feature type="transmembrane region" description="Helical" evidence="7">
    <location>
        <begin position="54"/>
        <end position="71"/>
    </location>
</feature>
<evidence type="ECO:0000256" key="7">
    <source>
        <dbReference type="SAM" id="Phobius"/>
    </source>
</evidence>
<feature type="transmembrane region" description="Helical" evidence="7">
    <location>
        <begin position="246"/>
        <end position="266"/>
    </location>
</feature>
<dbReference type="Proteomes" id="UP000254263">
    <property type="component" value="Unassembled WGS sequence"/>
</dbReference>
<evidence type="ECO:0000313" key="10">
    <source>
        <dbReference type="Proteomes" id="UP000254263"/>
    </source>
</evidence>
<dbReference type="RefSeq" id="WP_018361310.1">
    <property type="nucleotide sequence ID" value="NZ_UGTI01000001.1"/>
</dbReference>
<keyword evidence="6 7" id="KW-0472">Membrane</keyword>
<evidence type="ECO:0000256" key="5">
    <source>
        <dbReference type="ARBA" id="ARBA00022989"/>
    </source>
</evidence>
<keyword evidence="3" id="KW-1003">Cell membrane</keyword>
<gene>
    <name evidence="9" type="ORF">NCTC13100_00492</name>
</gene>
<feature type="transmembrane region" description="Helical" evidence="7">
    <location>
        <begin position="215"/>
        <end position="234"/>
    </location>
</feature>
<evidence type="ECO:0000256" key="1">
    <source>
        <dbReference type="ARBA" id="ARBA00004651"/>
    </source>
</evidence>
<feature type="domain" description="Acyltransferase 3" evidence="8">
    <location>
        <begin position="11"/>
        <end position="332"/>
    </location>
</feature>
<evidence type="ECO:0000259" key="8">
    <source>
        <dbReference type="Pfam" id="PF01757"/>
    </source>
</evidence>